<feature type="region of interest" description="Disordered" evidence="1">
    <location>
        <begin position="51"/>
        <end position="90"/>
    </location>
</feature>
<protein>
    <submittedName>
        <fullName evidence="2">Uncharacterized protein</fullName>
    </submittedName>
</protein>
<name>A0A9P0TNM4_PIEBR</name>
<evidence type="ECO:0000313" key="2">
    <source>
        <dbReference type="EMBL" id="CAH4030602.1"/>
    </source>
</evidence>
<evidence type="ECO:0000256" key="1">
    <source>
        <dbReference type="SAM" id="MobiDB-lite"/>
    </source>
</evidence>
<comment type="caution">
    <text evidence="2">The sequence shown here is derived from an EMBL/GenBank/DDBJ whole genome shotgun (WGS) entry which is preliminary data.</text>
</comment>
<dbReference type="AlphaFoldDB" id="A0A9P0TNM4"/>
<sequence length="117" mass="13146">MLLEKSKHNHTLQSSLNIEIVKKIFKYQKVKSEPRKIKINLISNRSIINRYAASSGPDHPTEPVPGGADPHTPSPSPRSSSEAPPRPPLHLHRLANKTEYCRCHTNQLEVLTSNLLL</sequence>
<keyword evidence="3" id="KW-1185">Reference proteome</keyword>
<accession>A0A9P0TNM4</accession>
<gene>
    <name evidence="2" type="ORF">PIBRA_LOCUS7234</name>
</gene>
<proteinExistence type="predicted"/>
<reference evidence="2" key="1">
    <citation type="submission" date="2022-05" db="EMBL/GenBank/DDBJ databases">
        <authorList>
            <person name="Okamura Y."/>
        </authorList>
    </citation>
    <scope>NUCLEOTIDE SEQUENCE</scope>
</reference>
<organism evidence="2 3">
    <name type="scientific">Pieris brassicae</name>
    <name type="common">White butterfly</name>
    <name type="synonym">Large white butterfly</name>
    <dbReference type="NCBI Taxonomy" id="7116"/>
    <lineage>
        <taxon>Eukaryota</taxon>
        <taxon>Metazoa</taxon>
        <taxon>Ecdysozoa</taxon>
        <taxon>Arthropoda</taxon>
        <taxon>Hexapoda</taxon>
        <taxon>Insecta</taxon>
        <taxon>Pterygota</taxon>
        <taxon>Neoptera</taxon>
        <taxon>Endopterygota</taxon>
        <taxon>Lepidoptera</taxon>
        <taxon>Glossata</taxon>
        <taxon>Ditrysia</taxon>
        <taxon>Papilionoidea</taxon>
        <taxon>Pieridae</taxon>
        <taxon>Pierinae</taxon>
        <taxon>Pieris</taxon>
    </lineage>
</organism>
<dbReference type="Proteomes" id="UP001152562">
    <property type="component" value="Unassembled WGS sequence"/>
</dbReference>
<dbReference type="EMBL" id="CALOZG010000010">
    <property type="protein sequence ID" value="CAH4030602.1"/>
    <property type="molecule type" value="Genomic_DNA"/>
</dbReference>
<evidence type="ECO:0000313" key="3">
    <source>
        <dbReference type="Proteomes" id="UP001152562"/>
    </source>
</evidence>